<dbReference type="PATRIC" id="fig|1107882.3.peg.2455"/>
<dbReference type="Gene3D" id="1.25.40.10">
    <property type="entry name" value="Tetratricopeptide repeat domain"/>
    <property type="match status" value="1"/>
</dbReference>
<accession>H0HQS7</accession>
<gene>
    <name evidence="1" type="ORF">MAXJ12_12537</name>
</gene>
<keyword evidence="2" id="KW-1185">Reference proteome</keyword>
<sequence>MFKFPNELDILDLYRRSVPKRLRKIAGPRLKAIYCAAMGIDALPSEGKKAENAVVRSANQKFKQWRLDDALEELDILLRENPDHRSGLHLKADVLARKGDIGSATKLTKKLLKSRPLDLRAIHRLKAMRKPYTHHVAHAERAITIEGRKPQTYLECAQYLNDGGLANDAIRFATAGLGLPLPKGETNLRTALLAEYAHALEVNKRHLEAVDVYRMMDPKTPAYAKMASRYALCLLELDRADEAEQVLVKAYEGGAVPYNAALVHTLNRQGRILDCHKLYRARTSSMAVSELLSCGKDPTQIDLKSGTYADKKCLFIVEGGPGDEIRLSTTYNELAGMVGQAVITCEPRLVSLFRRSFPQVEFVSVTRHRKEWLNVSIENRSKLTDNRLYNSVSNAVIDKAQECAFTCTMLDTLADTRPDRQSFRNQSLLTPDPELVQKWRGLSARRAQVGLAWRSLLLSKDRNHHYLLASDIARLGGLVDADFWLLQPQADDKEISELRSSGLHVNIPGIDLKDDFEGQVALMACLDAVISPLTVTAELAGMVGAPTIIIGRSQQVIWRRNDDGSDVWYRKARFVTGQPLHDVPSLVRNIATELSAVTRRSDVA</sequence>
<proteinExistence type="predicted"/>
<dbReference type="AlphaFoldDB" id="H0HQS7"/>
<evidence type="ECO:0008006" key="3">
    <source>
        <dbReference type="Google" id="ProtNLM"/>
    </source>
</evidence>
<dbReference type="Proteomes" id="UP000003250">
    <property type="component" value="Unassembled WGS sequence"/>
</dbReference>
<evidence type="ECO:0000313" key="1">
    <source>
        <dbReference type="EMBL" id="EHK56891.1"/>
    </source>
</evidence>
<name>H0HQS7_9HYPH</name>
<dbReference type="OrthoDB" id="6193797at2"/>
<evidence type="ECO:0000313" key="2">
    <source>
        <dbReference type="Proteomes" id="UP000003250"/>
    </source>
</evidence>
<dbReference type="InterPro" id="IPR011990">
    <property type="entry name" value="TPR-like_helical_dom_sf"/>
</dbReference>
<organism evidence="1 2">
    <name type="scientific">Mesorhizobium alhagi CCNWXJ12-2</name>
    <dbReference type="NCBI Taxonomy" id="1107882"/>
    <lineage>
        <taxon>Bacteria</taxon>
        <taxon>Pseudomonadati</taxon>
        <taxon>Pseudomonadota</taxon>
        <taxon>Alphaproteobacteria</taxon>
        <taxon>Hyphomicrobiales</taxon>
        <taxon>Phyllobacteriaceae</taxon>
        <taxon>Allomesorhizobium</taxon>
    </lineage>
</organism>
<dbReference type="SUPFAM" id="SSF53756">
    <property type="entry name" value="UDP-Glycosyltransferase/glycogen phosphorylase"/>
    <property type="match status" value="1"/>
</dbReference>
<dbReference type="RefSeq" id="WP_008836137.1">
    <property type="nucleotide sequence ID" value="NZ_AHAM01000096.1"/>
</dbReference>
<protein>
    <recommendedName>
        <fullName evidence="3">TPR repeat-containing protein</fullName>
    </recommendedName>
</protein>
<dbReference type="SUPFAM" id="SSF48452">
    <property type="entry name" value="TPR-like"/>
    <property type="match status" value="1"/>
</dbReference>
<reference evidence="1 2" key="1">
    <citation type="journal article" date="2012" name="J. Bacteriol.">
        <title>Draft Genome Sequence of Mesorhizobium alhagi CCNWXJ12-2T, a Novel Salt-Resistant Species Isolated from the Desert of Northwestern China.</title>
        <authorList>
            <person name="Zhou M."/>
            <person name="Chen W."/>
            <person name="Chen H."/>
            <person name="Wei G."/>
        </authorList>
    </citation>
    <scope>NUCLEOTIDE SEQUENCE [LARGE SCALE GENOMIC DNA]</scope>
    <source>
        <strain evidence="1 2">CCNWXJ12-2</strain>
    </source>
</reference>
<dbReference type="EMBL" id="AHAM01000096">
    <property type="protein sequence ID" value="EHK56891.1"/>
    <property type="molecule type" value="Genomic_DNA"/>
</dbReference>